<dbReference type="Proteomes" id="UP000176998">
    <property type="component" value="Unassembled WGS sequence"/>
</dbReference>
<organism evidence="1 2">
    <name type="scientific">Colletotrichum orchidophilum</name>
    <dbReference type="NCBI Taxonomy" id="1209926"/>
    <lineage>
        <taxon>Eukaryota</taxon>
        <taxon>Fungi</taxon>
        <taxon>Dikarya</taxon>
        <taxon>Ascomycota</taxon>
        <taxon>Pezizomycotina</taxon>
        <taxon>Sordariomycetes</taxon>
        <taxon>Hypocreomycetidae</taxon>
        <taxon>Glomerellales</taxon>
        <taxon>Glomerellaceae</taxon>
        <taxon>Colletotrichum</taxon>
    </lineage>
</organism>
<dbReference type="GeneID" id="34556646"/>
<protein>
    <submittedName>
        <fullName evidence="1">Uncharacterized protein</fullName>
    </submittedName>
</protein>
<comment type="caution">
    <text evidence="1">The sequence shown here is derived from an EMBL/GenBank/DDBJ whole genome shotgun (WGS) entry which is preliminary data.</text>
</comment>
<keyword evidence="2" id="KW-1185">Reference proteome</keyword>
<dbReference type="AlphaFoldDB" id="A0A1G4BIB5"/>
<name>A0A1G4BIB5_9PEZI</name>
<dbReference type="RefSeq" id="XP_022478314.1">
    <property type="nucleotide sequence ID" value="XM_022615136.1"/>
</dbReference>
<sequence length="91" mass="10418">MTWNPTAFREHSFQRTVWAFPSPGRVSPRYYPSISEVSSVRRIAVCRCYCFEPLGSYDTKANGLFLREWHRAPSFNSSSLYSVLIFSGLGS</sequence>
<evidence type="ECO:0000313" key="2">
    <source>
        <dbReference type="Proteomes" id="UP000176998"/>
    </source>
</evidence>
<gene>
    <name evidence="1" type="ORF">CORC01_03486</name>
</gene>
<dbReference type="OrthoDB" id="10434769at2759"/>
<evidence type="ECO:0000313" key="1">
    <source>
        <dbReference type="EMBL" id="OHF01172.1"/>
    </source>
</evidence>
<reference evidence="1 2" key="1">
    <citation type="submission" date="2016-09" db="EMBL/GenBank/DDBJ databases">
        <authorList>
            <person name="Capua I."/>
            <person name="De Benedictis P."/>
            <person name="Joannis T."/>
            <person name="Lombin L.H."/>
            <person name="Cattoli G."/>
        </authorList>
    </citation>
    <scope>NUCLEOTIDE SEQUENCE [LARGE SCALE GENOMIC DNA]</scope>
    <source>
        <strain evidence="1 2">IMI 309357</strain>
    </source>
</reference>
<proteinExistence type="predicted"/>
<accession>A0A1G4BIB5</accession>
<dbReference type="EMBL" id="MJBS01000021">
    <property type="protein sequence ID" value="OHF01172.1"/>
    <property type="molecule type" value="Genomic_DNA"/>
</dbReference>